<dbReference type="EMBL" id="BK032529">
    <property type="protein sequence ID" value="DAF45974.1"/>
    <property type="molecule type" value="Genomic_DNA"/>
</dbReference>
<proteinExistence type="predicted"/>
<protein>
    <submittedName>
        <fullName evidence="1">Major tail protein</fullName>
    </submittedName>
</protein>
<name>A0A8S5S4W8_9CAUD</name>
<sequence length="188" mass="20386">MGKAATQLPDKVFEHIQMNAGILMSEFDPQTWTITATNIIGATSGGINFSDTPSFTDYGEDIDNCPKNTKELKELDSREIKVSGTYVAVTAEQIKKLAAAADIDTSKATITPRTTLTDADFADIWFVGDYGKGGFIAINIKNALSTGGFNLQTTDKAKGTFTFEYTAHYSLENPDEVPYKVYVKAGGE</sequence>
<evidence type="ECO:0000313" key="1">
    <source>
        <dbReference type="EMBL" id="DAF45974.1"/>
    </source>
</evidence>
<organism evidence="1">
    <name type="scientific">Myoviridae sp. cthAo37</name>
    <dbReference type="NCBI Taxonomy" id="2827701"/>
    <lineage>
        <taxon>Viruses</taxon>
        <taxon>Duplodnaviria</taxon>
        <taxon>Heunggongvirae</taxon>
        <taxon>Uroviricota</taxon>
        <taxon>Caudoviricetes</taxon>
    </lineage>
</organism>
<accession>A0A8S5S4W8</accession>
<reference evidence="1" key="1">
    <citation type="journal article" date="2021" name="Proc. Natl. Acad. Sci. U.S.A.">
        <title>A Catalog of Tens of Thousands of Viruses from Human Metagenomes Reveals Hidden Associations with Chronic Diseases.</title>
        <authorList>
            <person name="Tisza M.J."/>
            <person name="Buck C.B."/>
        </authorList>
    </citation>
    <scope>NUCLEOTIDE SEQUENCE</scope>
    <source>
        <strain evidence="1">CthAo37</strain>
    </source>
</reference>